<dbReference type="STRING" id="81972.D7MJG3"/>
<sequence length="274" mass="32745">MPPLTRVDDLTPYDRNRVICVKVLFFWFENFGRPDQKLEMILADLEETKIEATITGGPFDHDNITGLREDTWYFLSNFLVLYLPELMSNTSNMFRIWFYRPTKMTSTYERSPSKCIEPERFSRIDPDRNSDCYTLNLDTVGFIVYIDRLIRIPYVSGQYERGRGCNCVYFVLKNHRGLRLRYCTIGDLANYFMRVWVNREYGHSYLRDPVFCVLRFWHVEEYKGKPCLMNRVGCSRFYLDPEFDELEEIKERVHSPPLMLGPLRIQDVPIWIIE</sequence>
<evidence type="ECO:0000313" key="2">
    <source>
        <dbReference type="EMBL" id="EFH47007.1"/>
    </source>
</evidence>
<dbReference type="Pfam" id="PF02721">
    <property type="entry name" value="DUF223"/>
    <property type="match status" value="1"/>
</dbReference>
<gene>
    <name evidence="2" type="ORF">ARALYDRAFT_659665</name>
</gene>
<dbReference type="Gene3D" id="2.40.50.140">
    <property type="entry name" value="Nucleic acid-binding proteins"/>
    <property type="match status" value="2"/>
</dbReference>
<dbReference type="CDD" id="cd04480">
    <property type="entry name" value="RPA1_DBD_A_like"/>
    <property type="match status" value="1"/>
</dbReference>
<evidence type="ECO:0000259" key="1">
    <source>
        <dbReference type="Pfam" id="PF02721"/>
    </source>
</evidence>
<evidence type="ECO:0000313" key="3">
    <source>
        <dbReference type="Proteomes" id="UP000008694"/>
    </source>
</evidence>
<dbReference type="Gramene" id="Al_scaffold_0007_3720">
    <property type="protein sequence ID" value="Al_scaffold_0007_3720"/>
    <property type="gene ID" value="Al_scaffold_0007_3720"/>
</dbReference>
<dbReference type="InterPro" id="IPR012340">
    <property type="entry name" value="NA-bd_OB-fold"/>
</dbReference>
<dbReference type="SUPFAM" id="SSF50249">
    <property type="entry name" value="Nucleic acid-binding proteins"/>
    <property type="match status" value="1"/>
</dbReference>
<accession>D7MJG3</accession>
<reference evidence="3" key="1">
    <citation type="journal article" date="2011" name="Nat. Genet.">
        <title>The Arabidopsis lyrata genome sequence and the basis of rapid genome size change.</title>
        <authorList>
            <person name="Hu T.T."/>
            <person name="Pattyn P."/>
            <person name="Bakker E.G."/>
            <person name="Cao J."/>
            <person name="Cheng J.-F."/>
            <person name="Clark R.M."/>
            <person name="Fahlgren N."/>
            <person name="Fawcett J.A."/>
            <person name="Grimwood J."/>
            <person name="Gundlach H."/>
            <person name="Haberer G."/>
            <person name="Hollister J.D."/>
            <person name="Ossowski S."/>
            <person name="Ottilar R.P."/>
            <person name="Salamov A.A."/>
            <person name="Schneeberger K."/>
            <person name="Spannagl M."/>
            <person name="Wang X."/>
            <person name="Yang L."/>
            <person name="Nasrallah M.E."/>
            <person name="Bergelson J."/>
            <person name="Carrington J.C."/>
            <person name="Gaut B.S."/>
            <person name="Schmutz J."/>
            <person name="Mayer K.F.X."/>
            <person name="Van de Peer Y."/>
            <person name="Grigoriev I.V."/>
            <person name="Nordborg M."/>
            <person name="Weigel D."/>
            <person name="Guo Y.-L."/>
        </authorList>
    </citation>
    <scope>NUCLEOTIDE SEQUENCE [LARGE SCALE GENOMIC DNA]</scope>
    <source>
        <strain evidence="3">cv. MN47</strain>
    </source>
</reference>
<dbReference type="CDD" id="cd04481">
    <property type="entry name" value="RPA1_DBD_B_like"/>
    <property type="match status" value="1"/>
</dbReference>
<dbReference type="Proteomes" id="UP000008694">
    <property type="component" value="Unassembled WGS sequence"/>
</dbReference>
<dbReference type="EMBL" id="GL348719">
    <property type="protein sequence ID" value="EFH47007.1"/>
    <property type="molecule type" value="Genomic_DNA"/>
</dbReference>
<dbReference type="eggNOG" id="KOG0851">
    <property type="taxonomic scope" value="Eukaryota"/>
</dbReference>
<name>D7MJG3_ARALL</name>
<organism evidence="3">
    <name type="scientific">Arabidopsis lyrata subsp. lyrata</name>
    <name type="common">Lyre-leaved rock-cress</name>
    <dbReference type="NCBI Taxonomy" id="81972"/>
    <lineage>
        <taxon>Eukaryota</taxon>
        <taxon>Viridiplantae</taxon>
        <taxon>Streptophyta</taxon>
        <taxon>Embryophyta</taxon>
        <taxon>Tracheophyta</taxon>
        <taxon>Spermatophyta</taxon>
        <taxon>Magnoliopsida</taxon>
        <taxon>eudicotyledons</taxon>
        <taxon>Gunneridae</taxon>
        <taxon>Pentapetalae</taxon>
        <taxon>rosids</taxon>
        <taxon>malvids</taxon>
        <taxon>Brassicales</taxon>
        <taxon>Brassicaceae</taxon>
        <taxon>Camelineae</taxon>
        <taxon>Arabidopsis</taxon>
    </lineage>
</organism>
<feature type="domain" description="Replication protein A 70 kDa DNA-binding subunit B/D first OB fold" evidence="1">
    <location>
        <begin position="5"/>
        <end position="106"/>
    </location>
</feature>
<proteinExistence type="predicted"/>
<dbReference type="AlphaFoldDB" id="D7MJG3"/>
<keyword evidence="3" id="KW-1185">Reference proteome</keyword>
<protein>
    <submittedName>
        <fullName evidence="2">Predicted protein</fullName>
    </submittedName>
</protein>
<dbReference type="InterPro" id="IPR003871">
    <property type="entry name" value="RFA1B/D_OB_1st"/>
</dbReference>
<dbReference type="HOGENOM" id="CLU_097779_0_0_1"/>